<keyword evidence="4" id="KW-1185">Reference proteome</keyword>
<dbReference type="InterPro" id="IPR001296">
    <property type="entry name" value="Glyco_trans_1"/>
</dbReference>
<evidence type="ECO:0000313" key="4">
    <source>
        <dbReference type="Proteomes" id="UP000233782"/>
    </source>
</evidence>
<dbReference type="Pfam" id="PF00534">
    <property type="entry name" value="Glycos_transf_1"/>
    <property type="match status" value="1"/>
</dbReference>
<feature type="domain" description="Glycosyl transferase family 1" evidence="1">
    <location>
        <begin position="191"/>
        <end position="348"/>
    </location>
</feature>
<dbReference type="Pfam" id="PF13439">
    <property type="entry name" value="Glyco_transf_4"/>
    <property type="match status" value="1"/>
</dbReference>
<protein>
    <submittedName>
        <fullName evidence="3">Glycosyltransferase involved in cell wall biosynthesis</fullName>
    </submittedName>
</protein>
<evidence type="ECO:0000313" key="3">
    <source>
        <dbReference type="EMBL" id="PKV63219.1"/>
    </source>
</evidence>
<dbReference type="AlphaFoldDB" id="A0A2N3U8Y8"/>
<evidence type="ECO:0000259" key="2">
    <source>
        <dbReference type="Pfam" id="PF13439"/>
    </source>
</evidence>
<dbReference type="PANTHER" id="PTHR12526">
    <property type="entry name" value="GLYCOSYLTRANSFERASE"/>
    <property type="match status" value="1"/>
</dbReference>
<sequence length="373" mass="42371">MRRKKILFVIDTLNIGGAEKSILEMAPYFTHITPIVVHLYKGDILKKDYEAQGIKVISLNITGGYSFRSAIKKLRKVIKDEQPDLIHSSLLRSSLVSRWVSHWDKIPHIGSFVNDSYVANRYASLTRMAKYKLSLFESIDRLTAHWCDKYIAITQTIKISNQNYLNIPADKVDVIPRGRELDKFVNLPNKTDNDVFTFINVARLINRKGQADLIEAFYRLNQKHSNVRLLFAGDGPSKEAYNALINSYQLQNKVKLLGSRSDIPELLSKSDCFVMPSHFEGLGGSIIEAMLAAKPIIASDISVLSENIQHNKNGLLFKLGSVDDLVSKMEYMILNREKAKIMGQVGRQYAIEKFDLSKIARQYEAIYLKVLAE</sequence>
<organism evidence="3 4">
    <name type="scientific">Pontibacter ramchanderi</name>
    <dbReference type="NCBI Taxonomy" id="1179743"/>
    <lineage>
        <taxon>Bacteria</taxon>
        <taxon>Pseudomonadati</taxon>
        <taxon>Bacteroidota</taxon>
        <taxon>Cytophagia</taxon>
        <taxon>Cytophagales</taxon>
        <taxon>Hymenobacteraceae</taxon>
        <taxon>Pontibacter</taxon>
    </lineage>
</organism>
<dbReference type="OrthoDB" id="9811239at2"/>
<dbReference type="EMBL" id="PJMU01000003">
    <property type="protein sequence ID" value="PKV63219.1"/>
    <property type="molecule type" value="Genomic_DNA"/>
</dbReference>
<dbReference type="Proteomes" id="UP000233782">
    <property type="component" value="Unassembled WGS sequence"/>
</dbReference>
<dbReference type="InterPro" id="IPR028098">
    <property type="entry name" value="Glyco_trans_4-like_N"/>
</dbReference>
<name>A0A2N3U8Y8_9BACT</name>
<dbReference type="RefSeq" id="WP_101445845.1">
    <property type="nucleotide sequence ID" value="NZ_PJMU01000003.1"/>
</dbReference>
<evidence type="ECO:0000259" key="1">
    <source>
        <dbReference type="Pfam" id="PF00534"/>
    </source>
</evidence>
<accession>A0A2N3U8Y8</accession>
<comment type="caution">
    <text evidence="3">The sequence shown here is derived from an EMBL/GenBank/DDBJ whole genome shotgun (WGS) entry which is preliminary data.</text>
</comment>
<feature type="domain" description="Glycosyltransferase subfamily 4-like N-terminal" evidence="2">
    <location>
        <begin position="15"/>
        <end position="182"/>
    </location>
</feature>
<dbReference type="Gene3D" id="3.40.50.2000">
    <property type="entry name" value="Glycogen Phosphorylase B"/>
    <property type="match status" value="2"/>
</dbReference>
<dbReference type="GO" id="GO:0016757">
    <property type="term" value="F:glycosyltransferase activity"/>
    <property type="evidence" value="ECO:0007669"/>
    <property type="project" value="InterPro"/>
</dbReference>
<proteinExistence type="predicted"/>
<reference evidence="3 4" key="1">
    <citation type="submission" date="2017-12" db="EMBL/GenBank/DDBJ databases">
        <title>Genomic Encyclopedia of Type Strains, Phase III (KMG-III): the genomes of soil and plant-associated and newly described type strains.</title>
        <authorList>
            <person name="Whitman W."/>
        </authorList>
    </citation>
    <scope>NUCLEOTIDE SEQUENCE [LARGE SCALE GENOMIC DNA]</scope>
    <source>
        <strain evidence="3 4">LP43</strain>
    </source>
</reference>
<gene>
    <name evidence="3" type="ORF">BD749_3058</name>
</gene>
<dbReference type="SUPFAM" id="SSF53756">
    <property type="entry name" value="UDP-Glycosyltransferase/glycogen phosphorylase"/>
    <property type="match status" value="1"/>
</dbReference>
<keyword evidence="3" id="KW-0808">Transferase</keyword>